<gene>
    <name evidence="1" type="ORF">XELAEV_18037634mg</name>
</gene>
<accession>A0A974CCF6</accession>
<evidence type="ECO:0000313" key="1">
    <source>
        <dbReference type="EMBL" id="OCT70709.1"/>
    </source>
</evidence>
<proteinExistence type="predicted"/>
<dbReference type="Proteomes" id="UP000694892">
    <property type="component" value="Chromosome 7S"/>
</dbReference>
<protein>
    <submittedName>
        <fullName evidence="1">Uncharacterized protein</fullName>
    </submittedName>
</protein>
<dbReference type="EMBL" id="CM004479">
    <property type="protein sequence ID" value="OCT70709.1"/>
    <property type="molecule type" value="Genomic_DNA"/>
</dbReference>
<dbReference type="AlphaFoldDB" id="A0A974CCF6"/>
<organism evidence="1 2">
    <name type="scientific">Xenopus laevis</name>
    <name type="common">African clawed frog</name>
    <dbReference type="NCBI Taxonomy" id="8355"/>
    <lineage>
        <taxon>Eukaryota</taxon>
        <taxon>Metazoa</taxon>
        <taxon>Chordata</taxon>
        <taxon>Craniata</taxon>
        <taxon>Vertebrata</taxon>
        <taxon>Euteleostomi</taxon>
        <taxon>Amphibia</taxon>
        <taxon>Batrachia</taxon>
        <taxon>Anura</taxon>
        <taxon>Pipoidea</taxon>
        <taxon>Pipidae</taxon>
        <taxon>Xenopodinae</taxon>
        <taxon>Xenopus</taxon>
        <taxon>Xenopus</taxon>
    </lineage>
</organism>
<sequence length="68" mass="7695">MLGLVNGLLLYHNCPWTCIYRPPYGSHKSICFLCIQHETKMHRGSAFISPMAAYRVARNAAERVTLVS</sequence>
<reference evidence="2" key="1">
    <citation type="journal article" date="2016" name="Nature">
        <title>Genome evolution in the allotetraploid frog Xenopus laevis.</title>
        <authorList>
            <person name="Session A.M."/>
            <person name="Uno Y."/>
            <person name="Kwon T."/>
            <person name="Chapman J.A."/>
            <person name="Toyoda A."/>
            <person name="Takahashi S."/>
            <person name="Fukui A."/>
            <person name="Hikosaka A."/>
            <person name="Suzuki A."/>
            <person name="Kondo M."/>
            <person name="van Heeringen S.J."/>
            <person name="Quigley I."/>
            <person name="Heinz S."/>
            <person name="Ogino H."/>
            <person name="Ochi H."/>
            <person name="Hellsten U."/>
            <person name="Lyons J.B."/>
            <person name="Simakov O."/>
            <person name="Putnam N."/>
            <person name="Stites J."/>
            <person name="Kuroki Y."/>
            <person name="Tanaka T."/>
            <person name="Michiue T."/>
            <person name="Watanabe M."/>
            <person name="Bogdanovic O."/>
            <person name="Lister R."/>
            <person name="Georgiou G."/>
            <person name="Paranjpe S.S."/>
            <person name="van Kruijsbergen I."/>
            <person name="Shu S."/>
            <person name="Carlson J."/>
            <person name="Kinoshita T."/>
            <person name="Ohta Y."/>
            <person name="Mawaribuchi S."/>
            <person name="Jenkins J."/>
            <person name="Grimwood J."/>
            <person name="Schmutz J."/>
            <person name="Mitros T."/>
            <person name="Mozaffari S.V."/>
            <person name="Suzuki Y."/>
            <person name="Haramoto Y."/>
            <person name="Yamamoto T.S."/>
            <person name="Takagi C."/>
            <person name="Heald R."/>
            <person name="Miller K."/>
            <person name="Haudenschild C."/>
            <person name="Kitzman J."/>
            <person name="Nakayama T."/>
            <person name="Izutsu Y."/>
            <person name="Robert J."/>
            <person name="Fortriede J."/>
            <person name="Burns K."/>
            <person name="Lotay V."/>
            <person name="Karimi K."/>
            <person name="Yasuoka Y."/>
            <person name="Dichmann D.S."/>
            <person name="Flajnik M.F."/>
            <person name="Houston D.W."/>
            <person name="Shendure J."/>
            <person name="DuPasquier L."/>
            <person name="Vize P.D."/>
            <person name="Zorn A.M."/>
            <person name="Ito M."/>
            <person name="Marcotte E.M."/>
            <person name="Wallingford J.B."/>
            <person name="Ito Y."/>
            <person name="Asashima M."/>
            <person name="Ueno N."/>
            <person name="Matsuda Y."/>
            <person name="Veenstra G.J."/>
            <person name="Fujiyama A."/>
            <person name="Harland R.M."/>
            <person name="Taira M."/>
            <person name="Rokhsar D.S."/>
        </authorList>
    </citation>
    <scope>NUCLEOTIDE SEQUENCE [LARGE SCALE GENOMIC DNA]</scope>
    <source>
        <strain evidence="2">J</strain>
    </source>
</reference>
<evidence type="ECO:0000313" key="2">
    <source>
        <dbReference type="Proteomes" id="UP000694892"/>
    </source>
</evidence>
<name>A0A974CCF6_XENLA</name>